<evidence type="ECO:0000313" key="1">
    <source>
        <dbReference type="EMBL" id="KKM71511.1"/>
    </source>
</evidence>
<protein>
    <submittedName>
        <fullName evidence="1">Uncharacterized protein</fullName>
    </submittedName>
</protein>
<reference evidence="1" key="1">
    <citation type="journal article" date="2015" name="Nature">
        <title>Complex archaea that bridge the gap between prokaryotes and eukaryotes.</title>
        <authorList>
            <person name="Spang A."/>
            <person name="Saw J.H."/>
            <person name="Jorgensen S.L."/>
            <person name="Zaremba-Niedzwiedzka K."/>
            <person name="Martijn J."/>
            <person name="Lind A.E."/>
            <person name="van Eijk R."/>
            <person name="Schleper C."/>
            <person name="Guy L."/>
            <person name="Ettema T.J."/>
        </authorList>
    </citation>
    <scope>NUCLEOTIDE SEQUENCE</scope>
</reference>
<gene>
    <name evidence="1" type="ORF">LCGC14_1429920</name>
</gene>
<dbReference type="EMBL" id="LAZR01009621">
    <property type="protein sequence ID" value="KKM71511.1"/>
    <property type="molecule type" value="Genomic_DNA"/>
</dbReference>
<accession>A0A0F9KA53</accession>
<organism evidence="1">
    <name type="scientific">marine sediment metagenome</name>
    <dbReference type="NCBI Taxonomy" id="412755"/>
    <lineage>
        <taxon>unclassified sequences</taxon>
        <taxon>metagenomes</taxon>
        <taxon>ecological metagenomes</taxon>
    </lineage>
</organism>
<sequence>MSLADVGIRGTGGLNAPPTDRWVVASGQTDLVEAGEPTKQNAAGDENVILLVDADLTVATDQPMAGVSVANSTETASAAGYVDVYTPGMWLLYEILALTTAAADTQSEIDALIGAAYIIDLTSSAFTMDTAAPAATGAFIITGGDPDVSSVFFR</sequence>
<name>A0A0F9KA53_9ZZZZ</name>
<dbReference type="AlphaFoldDB" id="A0A0F9KA53"/>
<proteinExistence type="predicted"/>
<feature type="non-terminal residue" evidence="1">
    <location>
        <position position="154"/>
    </location>
</feature>
<comment type="caution">
    <text evidence="1">The sequence shown here is derived from an EMBL/GenBank/DDBJ whole genome shotgun (WGS) entry which is preliminary data.</text>
</comment>